<dbReference type="OrthoDB" id="2021138at2759"/>
<dbReference type="VEuPathDB" id="AmoebaDB:ACA1_376990"/>
<dbReference type="PANTHER" id="PTHR48051:SF1">
    <property type="entry name" value="RAS SUPPRESSOR PROTEIN 1"/>
    <property type="match status" value="1"/>
</dbReference>
<dbReference type="STRING" id="1257118.L8HFC5"/>
<evidence type="ECO:0000256" key="3">
    <source>
        <dbReference type="SAM" id="MobiDB-lite"/>
    </source>
</evidence>
<dbReference type="Proteomes" id="UP000011083">
    <property type="component" value="Unassembled WGS sequence"/>
</dbReference>
<name>L8HFC5_ACACF</name>
<dbReference type="GO" id="GO:0005737">
    <property type="term" value="C:cytoplasm"/>
    <property type="evidence" value="ECO:0007669"/>
    <property type="project" value="TreeGrafter"/>
</dbReference>
<dbReference type="SUPFAM" id="SSF52075">
    <property type="entry name" value="Outer arm dynein light chain 1"/>
    <property type="match status" value="1"/>
</dbReference>
<dbReference type="InterPro" id="IPR001611">
    <property type="entry name" value="Leu-rich_rpt"/>
</dbReference>
<dbReference type="RefSeq" id="XP_004353742.1">
    <property type="nucleotide sequence ID" value="XM_004353690.1"/>
</dbReference>
<evidence type="ECO:0000313" key="4">
    <source>
        <dbReference type="EMBL" id="ELR24214.1"/>
    </source>
</evidence>
<sequence>MNVDPLSLRLESASNNRDELHLQGLALRALPYDRLKAASSVQVSGLWLADNQLSHSPNLLQELLESFPGLSLLDLESNELTCDHLRLLPSAADIERQRWEQRFLEHRSVEPASTTSSSPSSSTSASSTSSSSTNSPRALAHEHNICSDVRLSCFFCSMRVVYLDCNQLTALPPELFTCLPNLRWVTAQRNRITSLPPEVGRATSLEGLRLDHNRLRTVPRELGRLPNLLCLSLCDNDLRALPEEMAGLGRLATLMVRGNPDLVTLPSCLTRLAGSLTEFAADAIDTADERPGQPRQRLGTFHRAESLLNIVAGQVLKMFEGKSVERHNIPEELKELLRCEGRQCAQCTGLYFGDGVAERIWETQLCNHAVLLRGNYCSLACLHSHTATPLCSHTH</sequence>
<keyword evidence="1" id="KW-0433">Leucine-rich repeat</keyword>
<dbReference type="SMART" id="SM00369">
    <property type="entry name" value="LRR_TYP"/>
    <property type="match status" value="4"/>
</dbReference>
<feature type="region of interest" description="Disordered" evidence="3">
    <location>
        <begin position="107"/>
        <end position="135"/>
    </location>
</feature>
<evidence type="ECO:0000256" key="1">
    <source>
        <dbReference type="ARBA" id="ARBA00022614"/>
    </source>
</evidence>
<organism evidence="4 5">
    <name type="scientific">Acanthamoeba castellanii (strain ATCC 30010 / Neff)</name>
    <dbReference type="NCBI Taxonomy" id="1257118"/>
    <lineage>
        <taxon>Eukaryota</taxon>
        <taxon>Amoebozoa</taxon>
        <taxon>Discosea</taxon>
        <taxon>Longamoebia</taxon>
        <taxon>Centramoebida</taxon>
        <taxon>Acanthamoebidae</taxon>
        <taxon>Acanthamoeba</taxon>
    </lineage>
</organism>
<accession>L8HFC5</accession>
<dbReference type="InterPro" id="IPR032675">
    <property type="entry name" value="LRR_dom_sf"/>
</dbReference>
<keyword evidence="5" id="KW-1185">Reference proteome</keyword>
<dbReference type="Gene3D" id="3.80.10.10">
    <property type="entry name" value="Ribonuclease Inhibitor"/>
    <property type="match status" value="1"/>
</dbReference>
<keyword evidence="2" id="KW-0677">Repeat</keyword>
<evidence type="ECO:0000313" key="5">
    <source>
        <dbReference type="Proteomes" id="UP000011083"/>
    </source>
</evidence>
<evidence type="ECO:0000256" key="2">
    <source>
        <dbReference type="ARBA" id="ARBA00022737"/>
    </source>
</evidence>
<dbReference type="InterPro" id="IPR050216">
    <property type="entry name" value="LRR_domain-containing"/>
</dbReference>
<dbReference type="Pfam" id="PF13855">
    <property type="entry name" value="LRR_8"/>
    <property type="match status" value="1"/>
</dbReference>
<dbReference type="EMBL" id="KB007836">
    <property type="protein sequence ID" value="ELR24214.1"/>
    <property type="molecule type" value="Genomic_DNA"/>
</dbReference>
<dbReference type="InterPro" id="IPR003591">
    <property type="entry name" value="Leu-rich_rpt_typical-subtyp"/>
</dbReference>
<dbReference type="PANTHER" id="PTHR48051">
    <property type="match status" value="1"/>
</dbReference>
<reference evidence="4 5" key="1">
    <citation type="journal article" date="2013" name="Genome Biol.">
        <title>Genome of Acanthamoeba castellanii highlights extensive lateral gene transfer and early evolution of tyrosine kinase signaling.</title>
        <authorList>
            <person name="Clarke M."/>
            <person name="Lohan A.J."/>
            <person name="Liu B."/>
            <person name="Lagkouvardos I."/>
            <person name="Roy S."/>
            <person name="Zafar N."/>
            <person name="Bertelli C."/>
            <person name="Schilde C."/>
            <person name="Kianianmomeni A."/>
            <person name="Burglin T.R."/>
            <person name="Frech C."/>
            <person name="Turcotte B."/>
            <person name="Kopec K.O."/>
            <person name="Synnott J.M."/>
            <person name="Choo C."/>
            <person name="Paponov I."/>
            <person name="Finkler A."/>
            <person name="Soon Heng Tan C."/>
            <person name="Hutchins A.P."/>
            <person name="Weinmeier T."/>
            <person name="Rattei T."/>
            <person name="Chu J.S."/>
            <person name="Gimenez G."/>
            <person name="Irimia M."/>
            <person name="Rigden D.J."/>
            <person name="Fitzpatrick D.A."/>
            <person name="Lorenzo-Morales J."/>
            <person name="Bateman A."/>
            <person name="Chiu C.H."/>
            <person name="Tang P."/>
            <person name="Hegemann P."/>
            <person name="Fromm H."/>
            <person name="Raoult D."/>
            <person name="Greub G."/>
            <person name="Miranda-Saavedra D."/>
            <person name="Chen N."/>
            <person name="Nash P."/>
            <person name="Ginger M.L."/>
            <person name="Horn M."/>
            <person name="Schaap P."/>
            <person name="Caler L."/>
            <person name="Loftus B."/>
        </authorList>
    </citation>
    <scope>NUCLEOTIDE SEQUENCE [LARGE SCALE GENOMIC DNA]</scope>
    <source>
        <strain evidence="4 5">Neff</strain>
    </source>
</reference>
<gene>
    <name evidence="4" type="ORF">ACA1_376990</name>
</gene>
<proteinExistence type="predicted"/>
<dbReference type="GeneID" id="14925225"/>
<dbReference type="AlphaFoldDB" id="L8HFC5"/>
<feature type="compositionally biased region" description="Low complexity" evidence="3">
    <location>
        <begin position="111"/>
        <end position="133"/>
    </location>
</feature>
<dbReference type="KEGG" id="acan:ACA1_376990"/>
<protein>
    <submittedName>
        <fullName evidence="4">Leucine rich repeat domain containing protein</fullName>
    </submittedName>
</protein>